<evidence type="ECO:0000313" key="6">
    <source>
        <dbReference type="Proteomes" id="UP001152797"/>
    </source>
</evidence>
<dbReference type="OrthoDB" id="443634at2759"/>
<dbReference type="EMBL" id="CAMXCT010002788">
    <property type="protein sequence ID" value="CAI4000493.1"/>
    <property type="molecule type" value="Genomic_DNA"/>
</dbReference>
<sequence length="210" mass="23473">MALEKREETSTFFSRDGGLTWVEAHKGAFIYEFGDHGGLIVMADDLKKTGEVIFTWNEGESWYDFKVTNTPFEVDNIITEPNLTSTTFVMFGTREDGSGVVYYLKFDSLEFPACKGSSFADSVSSDYETWTASDGRGEGLCMLGQQITYTRRKRTSQCWNGEAFERPTVKKTCACTEADFACDVGFVRQVGSTECVFGGAEMMPERPALR</sequence>
<evidence type="ECO:0000313" key="4">
    <source>
        <dbReference type="EMBL" id="CAI4000493.1"/>
    </source>
</evidence>
<reference evidence="4" key="1">
    <citation type="submission" date="2022-10" db="EMBL/GenBank/DDBJ databases">
        <authorList>
            <person name="Chen Y."/>
            <person name="Dougan E. K."/>
            <person name="Chan C."/>
            <person name="Rhodes N."/>
            <person name="Thang M."/>
        </authorList>
    </citation>
    <scope>NUCLEOTIDE SEQUENCE</scope>
</reference>
<feature type="domain" description="Sortilin C-terminal" evidence="2">
    <location>
        <begin position="79"/>
        <end position="204"/>
    </location>
</feature>
<dbReference type="EMBL" id="CAMXCT030002788">
    <property type="protein sequence ID" value="CAL4787805.1"/>
    <property type="molecule type" value="Genomic_DNA"/>
</dbReference>
<dbReference type="GO" id="GO:0006892">
    <property type="term" value="P:post-Golgi vesicle-mediated transport"/>
    <property type="evidence" value="ECO:0007669"/>
    <property type="project" value="TreeGrafter"/>
</dbReference>
<evidence type="ECO:0000256" key="1">
    <source>
        <dbReference type="ARBA" id="ARBA00022737"/>
    </source>
</evidence>
<dbReference type="InterPro" id="IPR031778">
    <property type="entry name" value="Sortilin_N"/>
</dbReference>
<dbReference type="InterPro" id="IPR031777">
    <property type="entry name" value="Sortilin_C"/>
</dbReference>
<feature type="domain" description="Sortilin N-terminal" evidence="3">
    <location>
        <begin position="3"/>
        <end position="77"/>
    </location>
</feature>
<proteinExistence type="predicted"/>
<keyword evidence="6" id="KW-1185">Reference proteome</keyword>
<evidence type="ECO:0000259" key="2">
    <source>
        <dbReference type="Pfam" id="PF15901"/>
    </source>
</evidence>
<protein>
    <submittedName>
        <fullName evidence="5">VPS10 domain-containing protein</fullName>
    </submittedName>
</protein>
<dbReference type="AlphaFoldDB" id="A0A9P1D102"/>
<comment type="caution">
    <text evidence="4">The sequence shown here is derived from an EMBL/GenBank/DDBJ whole genome shotgun (WGS) entry which is preliminary data.</text>
</comment>
<evidence type="ECO:0000259" key="3">
    <source>
        <dbReference type="Pfam" id="PF15902"/>
    </source>
</evidence>
<dbReference type="EMBL" id="CAMXCT020002788">
    <property type="protein sequence ID" value="CAL1153868.1"/>
    <property type="molecule type" value="Genomic_DNA"/>
</dbReference>
<reference evidence="5 6" key="2">
    <citation type="submission" date="2024-05" db="EMBL/GenBank/DDBJ databases">
        <authorList>
            <person name="Chen Y."/>
            <person name="Shah S."/>
            <person name="Dougan E. K."/>
            <person name="Thang M."/>
            <person name="Chan C."/>
        </authorList>
    </citation>
    <scope>NUCLEOTIDE SEQUENCE [LARGE SCALE GENOMIC DNA]</scope>
</reference>
<organism evidence="4">
    <name type="scientific">Cladocopium goreaui</name>
    <dbReference type="NCBI Taxonomy" id="2562237"/>
    <lineage>
        <taxon>Eukaryota</taxon>
        <taxon>Sar</taxon>
        <taxon>Alveolata</taxon>
        <taxon>Dinophyceae</taxon>
        <taxon>Suessiales</taxon>
        <taxon>Symbiodiniaceae</taxon>
        <taxon>Cladocopium</taxon>
    </lineage>
</organism>
<dbReference type="Gene3D" id="2.10.70.80">
    <property type="match status" value="1"/>
</dbReference>
<dbReference type="GO" id="GO:0005794">
    <property type="term" value="C:Golgi apparatus"/>
    <property type="evidence" value="ECO:0007669"/>
    <property type="project" value="TreeGrafter"/>
</dbReference>
<keyword evidence="1" id="KW-0677">Repeat</keyword>
<dbReference type="GO" id="GO:0016020">
    <property type="term" value="C:membrane"/>
    <property type="evidence" value="ECO:0007669"/>
    <property type="project" value="TreeGrafter"/>
</dbReference>
<accession>A0A9P1D102</accession>
<evidence type="ECO:0000313" key="5">
    <source>
        <dbReference type="EMBL" id="CAL4787805.1"/>
    </source>
</evidence>
<gene>
    <name evidence="4" type="ORF">C1SCF055_LOCUS26606</name>
</gene>
<name>A0A9P1D102_9DINO</name>
<dbReference type="PANTHER" id="PTHR12106:SF27">
    <property type="entry name" value="SORTILIN-RELATED RECEPTOR"/>
    <property type="match status" value="1"/>
</dbReference>
<dbReference type="Proteomes" id="UP001152797">
    <property type="component" value="Unassembled WGS sequence"/>
</dbReference>
<dbReference type="PANTHER" id="PTHR12106">
    <property type="entry name" value="SORTILIN RELATED"/>
    <property type="match status" value="1"/>
</dbReference>
<dbReference type="Gene3D" id="3.30.60.270">
    <property type="match status" value="1"/>
</dbReference>
<dbReference type="InterPro" id="IPR050310">
    <property type="entry name" value="VPS10-sortilin"/>
</dbReference>
<dbReference type="SUPFAM" id="SSF110296">
    <property type="entry name" value="Oligoxyloglucan reducing end-specific cellobiohydrolase"/>
    <property type="match status" value="1"/>
</dbReference>
<dbReference type="Pfam" id="PF15902">
    <property type="entry name" value="Sortilin-Vps10"/>
    <property type="match status" value="1"/>
</dbReference>
<dbReference type="Pfam" id="PF15901">
    <property type="entry name" value="Sortilin_C"/>
    <property type="match status" value="1"/>
</dbReference>